<keyword evidence="1" id="KW-0472">Membrane</keyword>
<evidence type="ECO:0008006" key="4">
    <source>
        <dbReference type="Google" id="ProtNLM"/>
    </source>
</evidence>
<organism evidence="2 3">
    <name type="scientific">Streptomyces iconiensis</name>
    <dbReference type="NCBI Taxonomy" id="1384038"/>
    <lineage>
        <taxon>Bacteria</taxon>
        <taxon>Bacillati</taxon>
        <taxon>Actinomycetota</taxon>
        <taxon>Actinomycetes</taxon>
        <taxon>Kitasatosporales</taxon>
        <taxon>Streptomycetaceae</taxon>
        <taxon>Streptomyces</taxon>
    </lineage>
</organism>
<name>A0ABT6ZQ96_9ACTN</name>
<evidence type="ECO:0000313" key="2">
    <source>
        <dbReference type="EMBL" id="MDJ1131226.1"/>
    </source>
</evidence>
<evidence type="ECO:0000313" key="3">
    <source>
        <dbReference type="Proteomes" id="UP001214441"/>
    </source>
</evidence>
<keyword evidence="3" id="KW-1185">Reference proteome</keyword>
<gene>
    <name evidence="2" type="ORF">NMN56_004475</name>
</gene>
<keyword evidence="1" id="KW-1133">Transmembrane helix</keyword>
<feature type="transmembrane region" description="Helical" evidence="1">
    <location>
        <begin position="90"/>
        <end position="109"/>
    </location>
</feature>
<dbReference type="Proteomes" id="UP001214441">
    <property type="component" value="Unassembled WGS sequence"/>
</dbReference>
<accession>A0ABT6ZQ96</accession>
<dbReference type="EMBL" id="JANCPR020000004">
    <property type="protein sequence ID" value="MDJ1131226.1"/>
    <property type="molecule type" value="Genomic_DNA"/>
</dbReference>
<sequence>MPDEPTLGEVARRLEDVRTDLRDDIREVGSRIDGMVSVEAMGYELRARDETIRRLTERVTEIEQARAEEARRHDADLRTAEDRRRADKRLLVTALLAPVLLLLLQVYVFSKGAGA</sequence>
<comment type="caution">
    <text evidence="2">The sequence shown here is derived from an EMBL/GenBank/DDBJ whole genome shotgun (WGS) entry which is preliminary data.</text>
</comment>
<proteinExistence type="predicted"/>
<reference evidence="2 3" key="1">
    <citation type="submission" date="2023-05" db="EMBL/GenBank/DDBJ databases">
        <title>Streptantibioticus silvisoli sp. nov., acidotolerant actinomycetes 1 from pine litter.</title>
        <authorList>
            <person name="Swiecimska M."/>
            <person name="Golinska P."/>
            <person name="Sangal V."/>
            <person name="Wachnowicz B."/>
            <person name="Goodfellow M."/>
        </authorList>
    </citation>
    <scope>NUCLEOTIDE SEQUENCE [LARGE SCALE GENOMIC DNA]</scope>
    <source>
        <strain evidence="2 3">DSM 42109</strain>
    </source>
</reference>
<dbReference type="RefSeq" id="WP_274039057.1">
    <property type="nucleotide sequence ID" value="NZ_JANCPR020000004.1"/>
</dbReference>
<evidence type="ECO:0000256" key="1">
    <source>
        <dbReference type="SAM" id="Phobius"/>
    </source>
</evidence>
<keyword evidence="1" id="KW-0812">Transmembrane</keyword>
<protein>
    <recommendedName>
        <fullName evidence="4">DUF3618 domain-containing protein</fullName>
    </recommendedName>
</protein>